<feature type="compositionally biased region" description="Basic residues" evidence="1">
    <location>
        <begin position="473"/>
        <end position="487"/>
    </location>
</feature>
<feature type="region of interest" description="Disordered" evidence="1">
    <location>
        <begin position="274"/>
        <end position="295"/>
    </location>
</feature>
<dbReference type="EMBL" id="CAUYUJ010016908">
    <property type="protein sequence ID" value="CAK0869955.1"/>
    <property type="molecule type" value="Genomic_DNA"/>
</dbReference>
<feature type="compositionally biased region" description="Low complexity" evidence="1">
    <location>
        <begin position="197"/>
        <end position="208"/>
    </location>
</feature>
<proteinExistence type="predicted"/>
<name>A0ABN9VBD0_9DINO</name>
<feature type="compositionally biased region" description="Low complexity" evidence="1">
    <location>
        <begin position="215"/>
        <end position="225"/>
    </location>
</feature>
<dbReference type="Proteomes" id="UP001189429">
    <property type="component" value="Unassembled WGS sequence"/>
</dbReference>
<feature type="compositionally biased region" description="Gly residues" evidence="1">
    <location>
        <begin position="143"/>
        <end position="161"/>
    </location>
</feature>
<feature type="region of interest" description="Disordered" evidence="1">
    <location>
        <begin position="373"/>
        <end position="494"/>
    </location>
</feature>
<evidence type="ECO:0000313" key="3">
    <source>
        <dbReference type="Proteomes" id="UP001189429"/>
    </source>
</evidence>
<comment type="caution">
    <text evidence="2">The sequence shown here is derived from an EMBL/GenBank/DDBJ whole genome shotgun (WGS) entry which is preliminary data.</text>
</comment>
<feature type="compositionally biased region" description="Basic and acidic residues" evidence="1">
    <location>
        <begin position="398"/>
        <end position="407"/>
    </location>
</feature>
<sequence length="494" mass="52813">MPNFGNTRYLNAVAQALIHCKPWRSLERTTARVFPTKAALPSRVDFARTAFFLCAALSLPISAAFSPWLAGGGVQLVSAWPPGALLGRKGPFGAGRRPRGERQGKDSMPELKRPRLEPPPPPDGGTAKWMPPPVGKPAAGKGKAYGGGKGHGGYKGGGGGMPPQRPSYGKGPAFQEGGQDGGFQSQPSWMQQESWTSPGSAAPPALSPQYAKASMQQPPQQVMAPPRGPPELSWMPRGGQQGPWGGADAPAAPPQGYPVTRSFDRALLKVGGAGGRRVMSTGRAPGGDDVGGLSSWPPVGSAISLKRQCRIDVPPAVARMQSTEPPDGILQQASNFPVELGCPYLRDPSGASAARRGSAPTPTCLERFAEEAKAARWGRRNTGCDEWDDRADTVGAPLERRRISTERLRKRRSTSVPPNWRSSRLEGVVEVEQEEASDRVHRRTRPSPSPCRPTEQPRATGPSGPSPLPRGPSPRRRRRRPPSRRPRGSPPTRP</sequence>
<evidence type="ECO:0000256" key="1">
    <source>
        <dbReference type="SAM" id="MobiDB-lite"/>
    </source>
</evidence>
<keyword evidence="3" id="KW-1185">Reference proteome</keyword>
<evidence type="ECO:0000313" key="2">
    <source>
        <dbReference type="EMBL" id="CAK0869955.1"/>
    </source>
</evidence>
<gene>
    <name evidence="2" type="ORF">PCOR1329_LOCUS56182</name>
</gene>
<organism evidence="2 3">
    <name type="scientific">Prorocentrum cordatum</name>
    <dbReference type="NCBI Taxonomy" id="2364126"/>
    <lineage>
        <taxon>Eukaryota</taxon>
        <taxon>Sar</taxon>
        <taxon>Alveolata</taxon>
        <taxon>Dinophyceae</taxon>
        <taxon>Prorocentrales</taxon>
        <taxon>Prorocentraceae</taxon>
        <taxon>Prorocentrum</taxon>
    </lineage>
</organism>
<reference evidence="2" key="1">
    <citation type="submission" date="2023-10" db="EMBL/GenBank/DDBJ databases">
        <authorList>
            <person name="Chen Y."/>
            <person name="Shah S."/>
            <person name="Dougan E. K."/>
            <person name="Thang M."/>
            <person name="Chan C."/>
        </authorList>
    </citation>
    <scope>NUCLEOTIDE SEQUENCE [LARGE SCALE GENOMIC DNA]</scope>
</reference>
<feature type="region of interest" description="Disordered" evidence="1">
    <location>
        <begin position="87"/>
        <end position="259"/>
    </location>
</feature>
<feature type="compositionally biased region" description="Polar residues" evidence="1">
    <location>
        <begin position="182"/>
        <end position="196"/>
    </location>
</feature>
<protein>
    <submittedName>
        <fullName evidence="2">Uncharacterized protein</fullName>
    </submittedName>
</protein>
<accession>A0ABN9VBD0</accession>
<feature type="compositionally biased region" description="Basic and acidic residues" evidence="1">
    <location>
        <begin position="98"/>
        <end position="116"/>
    </location>
</feature>